<reference evidence="2" key="1">
    <citation type="submission" date="2020-08" db="EMBL/GenBank/DDBJ databases">
        <title>Multicomponent nature underlies the extraordinary mechanical properties of spider dragline silk.</title>
        <authorList>
            <person name="Kono N."/>
            <person name="Nakamura H."/>
            <person name="Mori M."/>
            <person name="Yoshida Y."/>
            <person name="Ohtoshi R."/>
            <person name="Malay A.D."/>
            <person name="Moran D.A.P."/>
            <person name="Tomita M."/>
            <person name="Numata K."/>
            <person name="Arakawa K."/>
        </authorList>
    </citation>
    <scope>NUCLEOTIDE SEQUENCE</scope>
</reference>
<gene>
    <name evidence="2" type="primary">NCL1_14312</name>
    <name evidence="2" type="ORF">TNCV_4983041</name>
</gene>
<evidence type="ECO:0000313" key="3">
    <source>
        <dbReference type="Proteomes" id="UP000887159"/>
    </source>
</evidence>
<dbReference type="EMBL" id="BMAU01021421">
    <property type="protein sequence ID" value="GFY34101.1"/>
    <property type="molecule type" value="Genomic_DNA"/>
</dbReference>
<feature type="compositionally biased region" description="Acidic residues" evidence="1">
    <location>
        <begin position="51"/>
        <end position="60"/>
    </location>
</feature>
<name>A0A8X6WH82_TRICX</name>
<evidence type="ECO:0000313" key="2">
    <source>
        <dbReference type="EMBL" id="GFY34101.1"/>
    </source>
</evidence>
<proteinExistence type="predicted"/>
<comment type="caution">
    <text evidence="2">The sequence shown here is derived from an EMBL/GenBank/DDBJ whole genome shotgun (WGS) entry which is preliminary data.</text>
</comment>
<protein>
    <submittedName>
        <fullName evidence="2">Uncharacterized protein</fullName>
    </submittedName>
</protein>
<accession>A0A8X6WH82</accession>
<keyword evidence="3" id="KW-1185">Reference proteome</keyword>
<dbReference type="Proteomes" id="UP000887159">
    <property type="component" value="Unassembled WGS sequence"/>
</dbReference>
<dbReference type="AlphaFoldDB" id="A0A8X6WH82"/>
<organism evidence="2 3">
    <name type="scientific">Trichonephila clavipes</name>
    <name type="common">Golden silk orbweaver</name>
    <name type="synonym">Nephila clavipes</name>
    <dbReference type="NCBI Taxonomy" id="2585209"/>
    <lineage>
        <taxon>Eukaryota</taxon>
        <taxon>Metazoa</taxon>
        <taxon>Ecdysozoa</taxon>
        <taxon>Arthropoda</taxon>
        <taxon>Chelicerata</taxon>
        <taxon>Arachnida</taxon>
        <taxon>Araneae</taxon>
        <taxon>Araneomorphae</taxon>
        <taxon>Entelegynae</taxon>
        <taxon>Araneoidea</taxon>
        <taxon>Nephilidae</taxon>
        <taxon>Trichonephila</taxon>
    </lineage>
</organism>
<feature type="region of interest" description="Disordered" evidence="1">
    <location>
        <begin position="48"/>
        <end position="67"/>
    </location>
</feature>
<evidence type="ECO:0000256" key="1">
    <source>
        <dbReference type="SAM" id="MobiDB-lite"/>
    </source>
</evidence>
<sequence length="78" mass="8697">MLSQRRDRKHSQCQFPKGKAQLPGWGKVVDASARFLGALVASTWSTKITDSEDSDAENELSDTLPENILELFNSDTTR</sequence>